<evidence type="ECO:0000256" key="1">
    <source>
        <dbReference type="SAM" id="MobiDB-lite"/>
    </source>
</evidence>
<accession>G7HXW3</accession>
<feature type="signal peptide" evidence="2">
    <location>
        <begin position="1"/>
        <end position="26"/>
    </location>
</feature>
<reference evidence="3 4" key="1">
    <citation type="journal article" date="2012" name="J. Bacteriol.">
        <title>Genome Sequence of Corynebacterium casei UCMA 3821, Isolated from a Smear-Ripened Cheese.</title>
        <authorList>
            <person name="Monnet C."/>
            <person name="Loux V."/>
            <person name="Bento P."/>
            <person name="Gibrat J.F."/>
            <person name="Straub C."/>
            <person name="Bonnarme P."/>
            <person name="Landaud S."/>
            <person name="Irlinger F."/>
        </authorList>
    </citation>
    <scope>NUCLEOTIDE SEQUENCE [LARGE SCALE GENOMIC DNA]</scope>
    <source>
        <strain evidence="3 4">UCMA 3821</strain>
    </source>
</reference>
<dbReference type="InterPro" id="IPR013207">
    <property type="entry name" value="LGFP"/>
</dbReference>
<dbReference type="GeneID" id="82878973"/>
<evidence type="ECO:0000313" key="4">
    <source>
        <dbReference type="Proteomes" id="UP000004840"/>
    </source>
</evidence>
<dbReference type="EMBL" id="CAFW01000075">
    <property type="protein sequence ID" value="CCE55028.1"/>
    <property type="molecule type" value="Genomic_DNA"/>
</dbReference>
<dbReference type="Proteomes" id="UP000004840">
    <property type="component" value="Unassembled WGS sequence"/>
</dbReference>
<gene>
    <name evidence="3" type="ORF">CCAS_07560</name>
</gene>
<feature type="chain" id="PRO_5003496450" description="LGFP repeat-containing protein" evidence="2">
    <location>
        <begin position="27"/>
        <end position="623"/>
    </location>
</feature>
<evidence type="ECO:0008006" key="5">
    <source>
        <dbReference type="Google" id="ProtNLM"/>
    </source>
</evidence>
<organism evidence="3 4">
    <name type="scientific">Corynebacterium casei UCMA 3821</name>
    <dbReference type="NCBI Taxonomy" id="1110505"/>
    <lineage>
        <taxon>Bacteria</taxon>
        <taxon>Bacillati</taxon>
        <taxon>Actinomycetota</taxon>
        <taxon>Actinomycetes</taxon>
        <taxon>Mycobacteriales</taxon>
        <taxon>Corynebacteriaceae</taxon>
        <taxon>Corynebacterium</taxon>
    </lineage>
</organism>
<evidence type="ECO:0000256" key="2">
    <source>
        <dbReference type="SAM" id="SignalP"/>
    </source>
</evidence>
<protein>
    <recommendedName>
        <fullName evidence="5">LGFP repeat-containing protein</fullName>
    </recommendedName>
</protein>
<sequence>MKRTFSAATIAVAIVSAVTIGIPAAAQPLDPHPSISEVQLNPEEQAPSHPAVTTTNNSEAGEEPFAAWGLATPPGAENYEVNQVSDEELDPRGVEGWQPTPDPQDEIVDGQMRSDIETVPEDFSDADADRAELAESALESDREISLQASPRCSVYWPSWFEVCGSIRAKYDSMGGPQSFLSLPKSYQLINPDGIGRRSEFVNGFIYWHPDTGAHSVSIPVSVVWQRHGWEGGFLGYPTTSDMALGDQWFKQSFQGGHVYTHNTLPASQASIQGAIYDKWQSLGAQNSELGFPISDELTASDGIGRYNVFEGGMIYWTPQHGAHAVTGGILAKWALQNFERSGYGYPIGDATTNEQEELTQDFEGGTIFADPNFFWQPFSCIDAISRIALENSVVDDFDFICSNRGISLTTSDTNFFGMPTVDDVVATTSFPQLRSTNRTPANIGVECDLREPSSISGPLRSGAYKVSKSVHLCFGQTEPPTPTKPLKVKWSKELAWTIANTLPQRQIGAVTLQVNSLDLPGFTFTVDSRLQEDKKFQIDPTMQRMVNTVSDPGANRSKVVNYDIPTRPGTYFVEVTGISLKIPDWNYNAELNGLRFAIGRYHCPQYRYYSDLCEFPDPVDDHT</sequence>
<dbReference type="AlphaFoldDB" id="G7HXW3"/>
<keyword evidence="2" id="KW-0732">Signal</keyword>
<name>G7HXW3_9CORY</name>
<dbReference type="RefSeq" id="WP_006822509.1">
    <property type="nucleotide sequence ID" value="NZ_CAFW01000075.1"/>
</dbReference>
<proteinExistence type="predicted"/>
<evidence type="ECO:0000313" key="3">
    <source>
        <dbReference type="EMBL" id="CCE55028.1"/>
    </source>
</evidence>
<feature type="region of interest" description="Disordered" evidence="1">
    <location>
        <begin position="87"/>
        <end position="108"/>
    </location>
</feature>
<dbReference type="Pfam" id="PF08310">
    <property type="entry name" value="LGFP"/>
    <property type="match status" value="3"/>
</dbReference>